<evidence type="ECO:0000313" key="3">
    <source>
        <dbReference type="EMBL" id="KFG42345.1"/>
    </source>
</evidence>
<feature type="region of interest" description="Disordered" evidence="1">
    <location>
        <begin position="211"/>
        <end position="666"/>
    </location>
</feature>
<feature type="compositionally biased region" description="Basic and acidic residues" evidence="1">
    <location>
        <begin position="342"/>
        <end position="386"/>
    </location>
</feature>
<dbReference type="OrthoDB" id="333968at2759"/>
<sequence>MHAKSANASPLFLRLLLFFPAVEGSLRFFTRRLALWFSLAVLVFWTLLGRAGTLASSSSASLPPSMSSLSSSFSSLSSSFSSLASSFPSLPPSFSSLFAGVHMRSGLTKKATNLSPVASPHKSESVSRSISSSVSWGSLSPNSAFSTFPPLSSSLSRSSAASLSSSSSVFFTSLSLSTSVSVSSPTSPSSRLLPDRGDVYMGEMFSAVRRLAASEDVPSTQKETSDNGADESSRSPATPSLDTSAISHGNRGAHESHQKTNSPLSSASSSSPSSASSSSPSSASPSSAFAASSASSAFSAPLPSSSAPSSAFGRVEAREKLPGGASGSLSASSETPASPSGLRDRQCDDGGSERCRTRLTETTEDRAEQRRAATLEEAREREETAREGGNPGDTEDTQTEVSARKATEIQVVESDEEQHPAEAKEETGEKKETKGTVAPESQSEKGEVGEETRNASGVEEPPNRDADARRDSDDRRGREERREESRSKDAEAPLLREDADAEREAKRGFHARTAKDTESDTDSEAERADDREGERGREAQRGVESENKSEGGNDRELQKVTTRRSEVKSPDDPLETDSEREASAALPAREATPRAVTAAAAAERIGSAVSPDKAVEAPDVSEAVPQSPERLQKEAVHRSKVRGRQATSEETVSSSGQREENAQRFEELQPRPEFNLVPSALFSSFVTFFSSLSVSSVVSSFFSPVFPARTPPSHFLASLLYVLPDSMHHAAGPTENAEVLLEEEEVVLSGDPGEADQALFAQKQRGDENAHAGSLREAKANGGQAFRDGDALKSSSAGGRGEAAGTQARGTPPWGLHFAETFEGEMICFQWNVFNGAFSLALAYLCSPLYRHGGFGLASSAAHAGVSTLGRMGPLTPGPEGSVHSSAAGPFPQVAHAVSGAVSWLCSRLCCGGAASLFQSLKRLFAGSGASALPESPLPLPSFASSPSRSPSVSSSAPIDFAQAQAFPVSAFSPFEAVTPALGSELPGGSGGAGRRPSGVAFDDCSLFARRASCGEAGGDSERANARGFTFGARPGLEGVGNLPLRSTWRLACLSAQALQSSSAVLQSFGCTYTSPASTFVGWILATLSVTTSFLHPMLSLFSNCVSAAYDVYALMW</sequence>
<evidence type="ECO:0000313" key="4">
    <source>
        <dbReference type="Proteomes" id="UP000028828"/>
    </source>
</evidence>
<feature type="compositionally biased region" description="Low complexity" evidence="1">
    <location>
        <begin position="327"/>
        <end position="341"/>
    </location>
</feature>
<organism evidence="3 4">
    <name type="scientific">Toxoplasma gondii p89</name>
    <dbReference type="NCBI Taxonomy" id="943119"/>
    <lineage>
        <taxon>Eukaryota</taxon>
        <taxon>Sar</taxon>
        <taxon>Alveolata</taxon>
        <taxon>Apicomplexa</taxon>
        <taxon>Conoidasida</taxon>
        <taxon>Coccidia</taxon>
        <taxon>Eucoccidiorida</taxon>
        <taxon>Eimeriorina</taxon>
        <taxon>Sarcocystidae</taxon>
        <taxon>Toxoplasma</taxon>
    </lineage>
</organism>
<feature type="compositionally biased region" description="Basic and acidic residues" evidence="1">
    <location>
        <begin position="442"/>
        <end position="453"/>
    </location>
</feature>
<reference evidence="3 4" key="1">
    <citation type="submission" date="2014-03" db="EMBL/GenBank/DDBJ databases">
        <authorList>
            <person name="Sibley D."/>
            <person name="Venepally P."/>
            <person name="Karamycheva S."/>
            <person name="Hadjithomas M."/>
            <person name="Khan A."/>
            <person name="Brunk B."/>
            <person name="Roos D."/>
            <person name="Caler E."/>
            <person name="Lorenzi H."/>
        </authorList>
    </citation>
    <scope>NUCLEOTIDE SEQUENCE [LARGE SCALE GENOMIC DNA]</scope>
    <source>
        <strain evidence="4">p89</strain>
    </source>
</reference>
<feature type="transmembrane region" description="Helical" evidence="2">
    <location>
        <begin position="34"/>
        <end position="52"/>
    </location>
</feature>
<proteinExistence type="predicted"/>
<evidence type="ECO:0000256" key="2">
    <source>
        <dbReference type="SAM" id="Phobius"/>
    </source>
</evidence>
<feature type="compositionally biased region" description="Polar residues" evidence="1">
    <location>
        <begin position="234"/>
        <end position="247"/>
    </location>
</feature>
<feature type="compositionally biased region" description="Basic and acidic residues" evidence="1">
    <location>
        <begin position="657"/>
        <end position="666"/>
    </location>
</feature>
<keyword evidence="2 3" id="KW-0812">Transmembrane</keyword>
<dbReference type="Proteomes" id="UP000028828">
    <property type="component" value="Unassembled WGS sequence"/>
</dbReference>
<comment type="caution">
    <text evidence="3">The sequence shown here is derived from an EMBL/GenBank/DDBJ whole genome shotgun (WGS) entry which is preliminary data.</text>
</comment>
<feature type="compositionally biased region" description="Low complexity" evidence="1">
    <location>
        <begin position="587"/>
        <end position="603"/>
    </location>
</feature>
<accession>A0A086KD77</accession>
<protein>
    <submittedName>
        <fullName evidence="3">Putative transmembrane protein</fullName>
    </submittedName>
</protein>
<keyword evidence="2" id="KW-0472">Membrane</keyword>
<feature type="compositionally biased region" description="Basic and acidic residues" evidence="1">
    <location>
        <begin position="461"/>
        <end position="582"/>
    </location>
</feature>
<feature type="compositionally biased region" description="Basic and acidic residues" evidence="1">
    <location>
        <begin position="417"/>
        <end position="434"/>
    </location>
</feature>
<feature type="region of interest" description="Disordered" evidence="1">
    <location>
        <begin position="785"/>
        <end position="812"/>
    </location>
</feature>
<gene>
    <name evidence="3" type="ORF">TGP89_227410</name>
</gene>
<feature type="compositionally biased region" description="Low complexity" evidence="1">
    <location>
        <begin position="262"/>
        <end position="311"/>
    </location>
</feature>
<feature type="compositionally biased region" description="Polar residues" evidence="1">
    <location>
        <begin position="645"/>
        <end position="656"/>
    </location>
</feature>
<evidence type="ECO:0000256" key="1">
    <source>
        <dbReference type="SAM" id="MobiDB-lite"/>
    </source>
</evidence>
<dbReference type="AlphaFoldDB" id="A0A086KD77"/>
<name>A0A086KD77_TOXGO</name>
<dbReference type="EMBL" id="AEYI02001031">
    <property type="protein sequence ID" value="KFG42345.1"/>
    <property type="molecule type" value="Genomic_DNA"/>
</dbReference>
<dbReference type="VEuPathDB" id="ToxoDB:TGP89_227410"/>
<keyword evidence="2" id="KW-1133">Transmembrane helix</keyword>